<dbReference type="Gene3D" id="1.10.10.10">
    <property type="entry name" value="Winged helix-like DNA-binding domain superfamily/Winged helix DNA-binding domain"/>
    <property type="match status" value="1"/>
</dbReference>
<keyword evidence="4" id="KW-0804">Transcription</keyword>
<dbReference type="InterPro" id="IPR036390">
    <property type="entry name" value="WH_DNA-bd_sf"/>
</dbReference>
<dbReference type="GO" id="GO:0043565">
    <property type="term" value="F:sequence-specific DNA binding"/>
    <property type="evidence" value="ECO:0007669"/>
    <property type="project" value="TreeGrafter"/>
</dbReference>
<evidence type="ECO:0000256" key="4">
    <source>
        <dbReference type="ARBA" id="ARBA00023163"/>
    </source>
</evidence>
<organism evidence="6 7">
    <name type="scientific">Paraburkholderia rhynchosiae</name>
    <dbReference type="NCBI Taxonomy" id="487049"/>
    <lineage>
        <taxon>Bacteria</taxon>
        <taxon>Pseudomonadati</taxon>
        <taxon>Pseudomonadota</taxon>
        <taxon>Betaproteobacteria</taxon>
        <taxon>Burkholderiales</taxon>
        <taxon>Burkholderiaceae</taxon>
        <taxon>Paraburkholderia</taxon>
    </lineage>
</organism>
<protein>
    <recommendedName>
        <fullName evidence="5">HTH lysR-type domain-containing protein</fullName>
    </recommendedName>
</protein>
<sequence length="86" mass="9513">MDQFKEVELFIEVAESGNISRAAEALDLSISAASRYLAAIEARLGVQLIRCNTRSLFLTEAGAEFHRRCKSVLTDLREAEAVAKKL</sequence>
<proteinExistence type="inferred from homology"/>
<gene>
    <name evidence="6" type="ORF">LMG27174_07205</name>
</gene>
<evidence type="ECO:0000256" key="1">
    <source>
        <dbReference type="ARBA" id="ARBA00009437"/>
    </source>
</evidence>
<dbReference type="SUPFAM" id="SSF46785">
    <property type="entry name" value="Winged helix' DNA-binding domain"/>
    <property type="match status" value="1"/>
</dbReference>
<dbReference type="PANTHER" id="PTHR30537:SF5">
    <property type="entry name" value="HTH-TYPE TRANSCRIPTIONAL ACTIVATOR TTDR-RELATED"/>
    <property type="match status" value="1"/>
</dbReference>
<dbReference type="EMBL" id="CADIJZ010000074">
    <property type="protein sequence ID" value="CAB3744568.1"/>
    <property type="molecule type" value="Genomic_DNA"/>
</dbReference>
<dbReference type="FunFam" id="1.10.10.10:FF:000001">
    <property type="entry name" value="LysR family transcriptional regulator"/>
    <property type="match status" value="1"/>
</dbReference>
<dbReference type="InterPro" id="IPR000847">
    <property type="entry name" value="LysR_HTH_N"/>
</dbReference>
<evidence type="ECO:0000313" key="6">
    <source>
        <dbReference type="EMBL" id="CAB3744568.1"/>
    </source>
</evidence>
<accession>A0A6J5CUP7</accession>
<reference evidence="6 7" key="1">
    <citation type="submission" date="2020-04" db="EMBL/GenBank/DDBJ databases">
        <authorList>
            <person name="De Canck E."/>
        </authorList>
    </citation>
    <scope>NUCLEOTIDE SEQUENCE [LARGE SCALE GENOMIC DNA]</scope>
    <source>
        <strain evidence="6 7">LMG 27174</strain>
    </source>
</reference>
<dbReference type="InterPro" id="IPR058163">
    <property type="entry name" value="LysR-type_TF_proteobact-type"/>
</dbReference>
<dbReference type="GO" id="GO:0003700">
    <property type="term" value="F:DNA-binding transcription factor activity"/>
    <property type="evidence" value="ECO:0007669"/>
    <property type="project" value="InterPro"/>
</dbReference>
<dbReference type="RefSeq" id="WP_208638667.1">
    <property type="nucleotide sequence ID" value="NZ_CADIJZ010000074.1"/>
</dbReference>
<keyword evidence="3" id="KW-0238">DNA-binding</keyword>
<evidence type="ECO:0000256" key="2">
    <source>
        <dbReference type="ARBA" id="ARBA00023015"/>
    </source>
</evidence>
<dbReference type="GO" id="GO:0006351">
    <property type="term" value="P:DNA-templated transcription"/>
    <property type="evidence" value="ECO:0007669"/>
    <property type="project" value="TreeGrafter"/>
</dbReference>
<dbReference type="AlphaFoldDB" id="A0A6J5CUP7"/>
<keyword evidence="2" id="KW-0805">Transcription regulation</keyword>
<dbReference type="PROSITE" id="PS50931">
    <property type="entry name" value="HTH_LYSR"/>
    <property type="match status" value="1"/>
</dbReference>
<evidence type="ECO:0000259" key="5">
    <source>
        <dbReference type="PROSITE" id="PS50931"/>
    </source>
</evidence>
<name>A0A6J5CUP7_9BURK</name>
<dbReference type="Pfam" id="PF00126">
    <property type="entry name" value="HTH_1"/>
    <property type="match status" value="1"/>
</dbReference>
<dbReference type="Proteomes" id="UP000494205">
    <property type="component" value="Unassembled WGS sequence"/>
</dbReference>
<dbReference type="InterPro" id="IPR036388">
    <property type="entry name" value="WH-like_DNA-bd_sf"/>
</dbReference>
<comment type="similarity">
    <text evidence="1">Belongs to the LysR transcriptional regulatory family.</text>
</comment>
<evidence type="ECO:0000256" key="3">
    <source>
        <dbReference type="ARBA" id="ARBA00023125"/>
    </source>
</evidence>
<feature type="domain" description="HTH lysR-type" evidence="5">
    <location>
        <begin position="1"/>
        <end position="59"/>
    </location>
</feature>
<evidence type="ECO:0000313" key="7">
    <source>
        <dbReference type="Proteomes" id="UP000494205"/>
    </source>
</evidence>
<dbReference type="PANTHER" id="PTHR30537">
    <property type="entry name" value="HTH-TYPE TRANSCRIPTIONAL REGULATOR"/>
    <property type="match status" value="1"/>
</dbReference>